<dbReference type="GO" id="GO:0016020">
    <property type="term" value="C:membrane"/>
    <property type="evidence" value="ECO:0007669"/>
    <property type="project" value="UniProtKB-SubCell"/>
</dbReference>
<keyword evidence="5 7" id="KW-0472">Membrane</keyword>
<dbReference type="VEuPathDB" id="FungiDB:yc1106_07425"/>
<comment type="subcellular location">
    <subcellularLocation>
        <location evidence="1">Membrane</location>
        <topology evidence="1">Multi-pass membrane protein</topology>
    </subcellularLocation>
</comment>
<feature type="compositionally biased region" description="Polar residues" evidence="6">
    <location>
        <begin position="1"/>
        <end position="13"/>
    </location>
</feature>
<feature type="transmembrane region" description="Helical" evidence="7">
    <location>
        <begin position="337"/>
        <end position="356"/>
    </location>
</feature>
<organism evidence="8 9">
    <name type="scientific">Curvularia clavata</name>
    <dbReference type="NCBI Taxonomy" id="95742"/>
    <lineage>
        <taxon>Eukaryota</taxon>
        <taxon>Fungi</taxon>
        <taxon>Dikarya</taxon>
        <taxon>Ascomycota</taxon>
        <taxon>Pezizomycotina</taxon>
        <taxon>Dothideomycetes</taxon>
        <taxon>Pleosporomycetidae</taxon>
        <taxon>Pleosporales</taxon>
        <taxon>Pleosporineae</taxon>
        <taxon>Pleosporaceae</taxon>
        <taxon>Curvularia</taxon>
    </lineage>
</organism>
<accession>A0A9Q9DW67</accession>
<evidence type="ECO:0000313" key="9">
    <source>
        <dbReference type="Proteomes" id="UP001056012"/>
    </source>
</evidence>
<evidence type="ECO:0000256" key="6">
    <source>
        <dbReference type="SAM" id="MobiDB-lite"/>
    </source>
</evidence>
<feature type="compositionally biased region" description="Basic and acidic residues" evidence="6">
    <location>
        <begin position="23"/>
        <end position="34"/>
    </location>
</feature>
<reference evidence="8" key="1">
    <citation type="submission" date="2021-12" db="EMBL/GenBank/DDBJ databases">
        <title>Curvularia clavata genome.</title>
        <authorList>
            <person name="Cao Y."/>
        </authorList>
    </citation>
    <scope>NUCLEOTIDE SEQUENCE</scope>
    <source>
        <strain evidence="8">Yc1106</strain>
    </source>
</reference>
<dbReference type="Pfam" id="PF13520">
    <property type="entry name" value="AA_permease_2"/>
    <property type="match status" value="1"/>
</dbReference>
<dbReference type="InterPro" id="IPR002293">
    <property type="entry name" value="AA/rel_permease1"/>
</dbReference>
<feature type="transmembrane region" description="Helical" evidence="7">
    <location>
        <begin position="129"/>
        <end position="153"/>
    </location>
</feature>
<dbReference type="Gene3D" id="1.20.1740.10">
    <property type="entry name" value="Amino acid/polyamine transporter I"/>
    <property type="match status" value="1"/>
</dbReference>
<proteinExistence type="predicted"/>
<feature type="transmembrane region" description="Helical" evidence="7">
    <location>
        <begin position="385"/>
        <end position="405"/>
    </location>
</feature>
<feature type="transmembrane region" description="Helical" evidence="7">
    <location>
        <begin position="455"/>
        <end position="474"/>
    </location>
</feature>
<feature type="region of interest" description="Disordered" evidence="6">
    <location>
        <begin position="1"/>
        <end position="34"/>
    </location>
</feature>
<feature type="transmembrane region" description="Helical" evidence="7">
    <location>
        <begin position="173"/>
        <end position="195"/>
    </location>
</feature>
<dbReference type="PANTHER" id="PTHR45649:SF2">
    <property type="entry name" value="ACID PERMEASE, PUTATIVE-RELATED"/>
    <property type="match status" value="1"/>
</dbReference>
<protein>
    <recommendedName>
        <fullName evidence="10">Amino acid transporter</fullName>
    </recommendedName>
</protein>
<dbReference type="PIRSF" id="PIRSF006060">
    <property type="entry name" value="AA_transporter"/>
    <property type="match status" value="1"/>
</dbReference>
<feature type="transmembrane region" description="Helical" evidence="7">
    <location>
        <begin position="202"/>
        <end position="221"/>
    </location>
</feature>
<gene>
    <name evidence="8" type="ORF">yc1106_07425</name>
</gene>
<evidence type="ECO:0000313" key="8">
    <source>
        <dbReference type="EMBL" id="USP80151.1"/>
    </source>
</evidence>
<keyword evidence="2" id="KW-0813">Transport</keyword>
<feature type="transmembrane region" description="Helical" evidence="7">
    <location>
        <begin position="411"/>
        <end position="434"/>
    </location>
</feature>
<keyword evidence="3 7" id="KW-0812">Transmembrane</keyword>
<evidence type="ECO:0000256" key="2">
    <source>
        <dbReference type="ARBA" id="ARBA00022448"/>
    </source>
</evidence>
<keyword evidence="9" id="KW-1185">Reference proteome</keyword>
<feature type="transmembrane region" description="Helical" evidence="7">
    <location>
        <begin position="486"/>
        <end position="505"/>
    </location>
</feature>
<evidence type="ECO:0000256" key="7">
    <source>
        <dbReference type="SAM" id="Phobius"/>
    </source>
</evidence>
<dbReference type="PANTHER" id="PTHR45649">
    <property type="entry name" value="AMINO-ACID PERMEASE BAT1"/>
    <property type="match status" value="1"/>
</dbReference>
<evidence type="ECO:0008006" key="10">
    <source>
        <dbReference type="Google" id="ProtNLM"/>
    </source>
</evidence>
<feature type="transmembrane region" description="Helical" evidence="7">
    <location>
        <begin position="241"/>
        <end position="261"/>
    </location>
</feature>
<keyword evidence="4 7" id="KW-1133">Transmembrane helix</keyword>
<evidence type="ECO:0000256" key="5">
    <source>
        <dbReference type="ARBA" id="ARBA00023136"/>
    </source>
</evidence>
<evidence type="ECO:0000256" key="1">
    <source>
        <dbReference type="ARBA" id="ARBA00004141"/>
    </source>
</evidence>
<feature type="transmembrane region" description="Helical" evidence="7">
    <location>
        <begin position="282"/>
        <end position="305"/>
    </location>
</feature>
<evidence type="ECO:0000256" key="4">
    <source>
        <dbReference type="ARBA" id="ARBA00022989"/>
    </source>
</evidence>
<dbReference type="AlphaFoldDB" id="A0A9Q9DW67"/>
<sequence>MKGPIDTTTSTDSVELANTPAVNEKHGTQRDESDMDRMGKIQQLKRQFRFLTIYGFGVVLANTWEYALIGVGISLYNGGPAGGIWMLLVVCSGMFCVTLSFAEMVSMAPTAGGQYHWVSELAPRKHQKLISYIVGWLTVIAWQVYVAGTAYAVAQQIQALIALNMPSYVIQGWHGTLLSIAITISSITWNTLLVNKLPLMEGVALCLHIFGFFAFIVVLWVMGPRSNVHDTWTKFEDPSGWGNKGLATLVGILGPSLTIGGSDLAVHLAEEVKDAAYVSPRAMVATSLTNYTLAFIMTVTMFSTLGSDLDSILNTPLGQPWIQILANATQSKAATNIMTIIIILMLLFCCINQLTAASRQLWSFARDEGLPFAGWLSRVPHGRDIPINSVVFTFVFTALVCLIIIGSPIAFNIIIALGTVSGSIGDITVISCMIRKRLVGEPLLPSRFSLGKAGIFFNIGAVLYTSLAVVFLAFPTLPNPSLVDMNWASLMFGILISFAMIYYFIFGRHNYKGPVEYVKKTM</sequence>
<feature type="transmembrane region" description="Helical" evidence="7">
    <location>
        <begin position="82"/>
        <end position="108"/>
    </location>
</feature>
<dbReference type="EMBL" id="CP089278">
    <property type="protein sequence ID" value="USP80151.1"/>
    <property type="molecule type" value="Genomic_DNA"/>
</dbReference>
<evidence type="ECO:0000256" key="3">
    <source>
        <dbReference type="ARBA" id="ARBA00022692"/>
    </source>
</evidence>
<dbReference type="Proteomes" id="UP001056012">
    <property type="component" value="Chromosome 5"/>
</dbReference>
<dbReference type="OrthoDB" id="3257095at2759"/>
<dbReference type="GO" id="GO:0022857">
    <property type="term" value="F:transmembrane transporter activity"/>
    <property type="evidence" value="ECO:0007669"/>
    <property type="project" value="InterPro"/>
</dbReference>
<name>A0A9Q9DW67_CURCL</name>
<feature type="transmembrane region" description="Helical" evidence="7">
    <location>
        <begin position="50"/>
        <end position="76"/>
    </location>
</feature>